<evidence type="ECO:0000313" key="1">
    <source>
        <dbReference type="EMBL" id="MBW0541567.1"/>
    </source>
</evidence>
<name>A0A9Q3FNA9_9BASI</name>
<proteinExistence type="predicted"/>
<accession>A0A9Q3FNA9</accession>
<organism evidence="1 2">
    <name type="scientific">Austropuccinia psidii MF-1</name>
    <dbReference type="NCBI Taxonomy" id="1389203"/>
    <lineage>
        <taxon>Eukaryota</taxon>
        <taxon>Fungi</taxon>
        <taxon>Dikarya</taxon>
        <taxon>Basidiomycota</taxon>
        <taxon>Pucciniomycotina</taxon>
        <taxon>Pucciniomycetes</taxon>
        <taxon>Pucciniales</taxon>
        <taxon>Sphaerophragmiaceae</taxon>
        <taxon>Austropuccinia</taxon>
    </lineage>
</organism>
<reference evidence="1" key="1">
    <citation type="submission" date="2021-03" db="EMBL/GenBank/DDBJ databases">
        <title>Draft genome sequence of rust myrtle Austropuccinia psidii MF-1, a brazilian biotype.</title>
        <authorList>
            <person name="Quecine M.C."/>
            <person name="Pachon D.M.R."/>
            <person name="Bonatelli M.L."/>
            <person name="Correr F.H."/>
            <person name="Franceschini L.M."/>
            <person name="Leite T.F."/>
            <person name="Margarido G.R.A."/>
            <person name="Almeida C.A."/>
            <person name="Ferrarezi J.A."/>
            <person name="Labate C.A."/>
        </authorList>
    </citation>
    <scope>NUCLEOTIDE SEQUENCE</scope>
    <source>
        <strain evidence="1">MF-1</strain>
    </source>
</reference>
<comment type="caution">
    <text evidence="1">The sequence shown here is derived from an EMBL/GenBank/DDBJ whole genome shotgun (WGS) entry which is preliminary data.</text>
</comment>
<dbReference type="EMBL" id="AVOT02046244">
    <property type="protein sequence ID" value="MBW0541567.1"/>
    <property type="molecule type" value="Genomic_DNA"/>
</dbReference>
<dbReference type="Proteomes" id="UP000765509">
    <property type="component" value="Unassembled WGS sequence"/>
</dbReference>
<gene>
    <name evidence="1" type="ORF">O181_081282</name>
</gene>
<dbReference type="AlphaFoldDB" id="A0A9Q3FNA9"/>
<evidence type="ECO:0000313" key="2">
    <source>
        <dbReference type="Proteomes" id="UP000765509"/>
    </source>
</evidence>
<protein>
    <submittedName>
        <fullName evidence="1">Uncharacterized protein</fullName>
    </submittedName>
</protein>
<sequence length="105" mass="12430">MNWYMTLTGWLQQNHFLESVNYQFLFLNRKRDMYLYYHVDALTVIGGVEELKIKINENINFSEARSPDVILGMTIAITDSVIRLNKRNDIDKGVKLVNMEEYRPL</sequence>
<keyword evidence="2" id="KW-1185">Reference proteome</keyword>